<dbReference type="GO" id="GO:0080090">
    <property type="term" value="P:regulation of primary metabolic process"/>
    <property type="evidence" value="ECO:0007669"/>
    <property type="project" value="UniProtKB-ARBA"/>
</dbReference>
<organism evidence="7 8">
    <name type="scientific">Flemingia macrophylla</name>
    <dbReference type="NCBI Taxonomy" id="520843"/>
    <lineage>
        <taxon>Eukaryota</taxon>
        <taxon>Viridiplantae</taxon>
        <taxon>Streptophyta</taxon>
        <taxon>Embryophyta</taxon>
        <taxon>Tracheophyta</taxon>
        <taxon>Spermatophyta</taxon>
        <taxon>Magnoliopsida</taxon>
        <taxon>eudicotyledons</taxon>
        <taxon>Gunneridae</taxon>
        <taxon>Pentapetalae</taxon>
        <taxon>rosids</taxon>
        <taxon>fabids</taxon>
        <taxon>Fabales</taxon>
        <taxon>Fabaceae</taxon>
        <taxon>Papilionoideae</taxon>
        <taxon>50 kb inversion clade</taxon>
        <taxon>NPAAA clade</taxon>
        <taxon>indigoferoid/millettioid clade</taxon>
        <taxon>Phaseoleae</taxon>
        <taxon>Flemingia</taxon>
    </lineage>
</organism>
<comment type="caution">
    <text evidence="7">The sequence shown here is derived from an EMBL/GenBank/DDBJ whole genome shotgun (WGS) entry which is preliminary data.</text>
</comment>
<evidence type="ECO:0000256" key="2">
    <source>
        <dbReference type="ARBA" id="ARBA00023015"/>
    </source>
</evidence>
<keyword evidence="8" id="KW-1185">Reference proteome</keyword>
<evidence type="ECO:0000313" key="8">
    <source>
        <dbReference type="Proteomes" id="UP001603857"/>
    </source>
</evidence>
<dbReference type="PANTHER" id="PTHR45959">
    <property type="entry name" value="BHLH TRANSCRIPTION FACTOR"/>
    <property type="match status" value="1"/>
</dbReference>
<reference evidence="7 8" key="1">
    <citation type="submission" date="2024-08" db="EMBL/GenBank/DDBJ databases">
        <title>Insights into the chromosomal genome structure of Flemingia macrophylla.</title>
        <authorList>
            <person name="Ding Y."/>
            <person name="Zhao Y."/>
            <person name="Bi W."/>
            <person name="Wu M."/>
            <person name="Zhao G."/>
            <person name="Gong Y."/>
            <person name="Li W."/>
            <person name="Zhang P."/>
        </authorList>
    </citation>
    <scope>NUCLEOTIDE SEQUENCE [LARGE SCALE GENOMIC DNA]</scope>
    <source>
        <strain evidence="7">DYQJB</strain>
        <tissue evidence="7">Leaf</tissue>
    </source>
</reference>
<dbReference type="Proteomes" id="UP001603857">
    <property type="component" value="Unassembled WGS sequence"/>
</dbReference>
<name>A0ABD1MQU7_9FABA</name>
<dbReference type="GO" id="GO:0005634">
    <property type="term" value="C:nucleus"/>
    <property type="evidence" value="ECO:0007669"/>
    <property type="project" value="UniProtKB-SubCell"/>
</dbReference>
<keyword evidence="4" id="KW-0539">Nucleus</keyword>
<dbReference type="InterPro" id="IPR054502">
    <property type="entry name" value="bHLH-TF_ACT-like_plant"/>
</dbReference>
<dbReference type="Gene3D" id="4.10.280.10">
    <property type="entry name" value="Helix-loop-helix DNA-binding domain"/>
    <property type="match status" value="1"/>
</dbReference>
<feature type="domain" description="Plant bHLH transcription factor ACT-like" evidence="6">
    <location>
        <begin position="132"/>
        <end position="204"/>
    </location>
</feature>
<evidence type="ECO:0000259" key="6">
    <source>
        <dbReference type="Pfam" id="PF22754"/>
    </source>
</evidence>
<dbReference type="SUPFAM" id="SSF47459">
    <property type="entry name" value="HLH, helix-loop-helix DNA-binding domain"/>
    <property type="match status" value="1"/>
</dbReference>
<evidence type="ECO:0000256" key="4">
    <source>
        <dbReference type="ARBA" id="ARBA00023242"/>
    </source>
</evidence>
<dbReference type="InterPro" id="IPR052610">
    <property type="entry name" value="bHLH_transcription_regulator"/>
</dbReference>
<evidence type="ECO:0000256" key="1">
    <source>
        <dbReference type="ARBA" id="ARBA00004123"/>
    </source>
</evidence>
<feature type="compositionally biased region" description="Low complexity" evidence="5">
    <location>
        <begin position="101"/>
        <end position="118"/>
    </location>
</feature>
<keyword evidence="2" id="KW-0805">Transcription regulation</keyword>
<accession>A0ABD1MQU7</accession>
<gene>
    <name evidence="7" type="ORF">Fmac_012628</name>
</gene>
<keyword evidence="3" id="KW-0804">Transcription</keyword>
<dbReference type="Pfam" id="PF22754">
    <property type="entry name" value="bHLH-TF_ACT-like_plant"/>
    <property type="match status" value="1"/>
</dbReference>
<comment type="subcellular location">
    <subcellularLocation>
        <location evidence="1">Nucleus</location>
    </subcellularLocation>
</comment>
<evidence type="ECO:0000256" key="5">
    <source>
        <dbReference type="SAM" id="MobiDB-lite"/>
    </source>
</evidence>
<protein>
    <recommendedName>
        <fullName evidence="6">Plant bHLH transcription factor ACT-like domain-containing protein</fullName>
    </recommendedName>
</protein>
<dbReference type="PANTHER" id="PTHR45959:SF8">
    <property type="entry name" value="PROTEIN, PUTATIVE-RELATED"/>
    <property type="match status" value="1"/>
</dbReference>
<evidence type="ECO:0000313" key="7">
    <source>
        <dbReference type="EMBL" id="KAL2338182.1"/>
    </source>
</evidence>
<dbReference type="EMBL" id="JBGMDY010000004">
    <property type="protein sequence ID" value="KAL2338182.1"/>
    <property type="molecule type" value="Genomic_DNA"/>
</dbReference>
<dbReference type="InterPro" id="IPR036638">
    <property type="entry name" value="HLH_DNA-bd_sf"/>
</dbReference>
<feature type="region of interest" description="Disordered" evidence="5">
    <location>
        <begin position="101"/>
        <end position="125"/>
    </location>
</feature>
<proteinExistence type="predicted"/>
<dbReference type="AlphaFoldDB" id="A0ABD1MQU7"/>
<evidence type="ECO:0000256" key="3">
    <source>
        <dbReference type="ARBA" id="ARBA00023163"/>
    </source>
</evidence>
<sequence>MEESGENWPSGSYMEVGDDINQLDFDDEKFGFGGGDPEQGDSFSAIGDPIKRQQELTEERFFALSATIPGLEKMDETSILEKASSYVRELEQRVRELEQQVQQSNVCSNNNGSTTTTSDEVNSNDHNEILPEVKVRVLQKDVLIIIHCEKQKDVMLKVLSHLENIHLSVVNSSVLRFGKSTLDITITAQMGDEYKMTIDELVKTLRVAILTHQ</sequence>